<keyword evidence="4" id="KW-1185">Reference proteome</keyword>
<protein>
    <submittedName>
        <fullName evidence="3">Uncharacterized protein</fullName>
    </submittedName>
</protein>
<reference evidence="4" key="1">
    <citation type="submission" date="2016-10" db="EMBL/GenBank/DDBJ databases">
        <authorList>
            <person name="Varghese N."/>
            <person name="Submissions S."/>
        </authorList>
    </citation>
    <scope>NUCLEOTIDE SEQUENCE [LARGE SCALE GENOMIC DNA]</scope>
    <source>
        <strain evidence="4">CGMCC 1.10971</strain>
    </source>
</reference>
<sequence length="547" mass="61076">MQFILKKPHYRLIFATALVMLSGWIISASYLYLVTDSIAKNEAQITARHTARQAAITIQPYLLAEDIISLNFYLNNLTEARLVNGVAIYNKQSKLIARAGENNGTEQQVILGNQQTPTGTLKLYSNHEAQKDMLSGLLWQVSILSLITLLATLVTLWLALKPLKISSDEPEGTEKQNDALTAETASEAVTEVHNEEESTQNTVSDSFTQTLEAALEDTPGKIPPILEVDSSNNPSATRPEEALDENNSDTLKTHQLHDSSSDETLNDDELVNLLRPDTTQRMPHFTPSPMQPDDDEVQPRQPQREATYELEEHQQSTSQAAPASAKPNPLRAHERTEEQLDLYSLEHQLELSLQPQDAAYLFYIDATTGHADYVEPEEHNYLLQTYEKLIKKVAAIYGGAVSIDASGDLQLFFDDQDEEDGHGVHALCAAKLFTLLYRAFNQARIKSFKPVLNLHMAIVRGNRAKFNLIKEEALFLTRTTQSNELISHTALTEARQLKATLLSSADVRREDEDKVLILSLTASYQALLNKQATHLLSKPVKETTADH</sequence>
<dbReference type="Proteomes" id="UP000198623">
    <property type="component" value="Unassembled WGS sequence"/>
</dbReference>
<feature type="transmembrane region" description="Helical" evidence="2">
    <location>
        <begin position="137"/>
        <end position="160"/>
    </location>
</feature>
<keyword evidence="2" id="KW-1133">Transmembrane helix</keyword>
<feature type="region of interest" description="Disordered" evidence="1">
    <location>
        <begin position="167"/>
        <end position="334"/>
    </location>
</feature>
<feature type="compositionally biased region" description="Low complexity" evidence="1">
    <location>
        <begin position="315"/>
        <end position="325"/>
    </location>
</feature>
<feature type="compositionally biased region" description="Polar residues" evidence="1">
    <location>
        <begin position="199"/>
        <end position="211"/>
    </location>
</feature>
<feature type="compositionally biased region" description="Basic and acidic residues" evidence="1">
    <location>
        <begin position="302"/>
        <end position="314"/>
    </location>
</feature>
<feature type="compositionally biased region" description="Basic and acidic residues" evidence="1">
    <location>
        <begin position="251"/>
        <end position="260"/>
    </location>
</feature>
<name>A0A1I2NJ05_9GAMM</name>
<organism evidence="3 4">
    <name type="scientific">Neptunomonas qingdaonensis</name>
    <dbReference type="NCBI Taxonomy" id="1045558"/>
    <lineage>
        <taxon>Bacteria</taxon>
        <taxon>Pseudomonadati</taxon>
        <taxon>Pseudomonadota</taxon>
        <taxon>Gammaproteobacteria</taxon>
        <taxon>Oceanospirillales</taxon>
        <taxon>Oceanospirillaceae</taxon>
        <taxon>Neptunomonas</taxon>
    </lineage>
</organism>
<evidence type="ECO:0000256" key="2">
    <source>
        <dbReference type="SAM" id="Phobius"/>
    </source>
</evidence>
<proteinExistence type="predicted"/>
<evidence type="ECO:0000313" key="3">
    <source>
        <dbReference type="EMBL" id="SFG01271.1"/>
    </source>
</evidence>
<keyword evidence="2" id="KW-0812">Transmembrane</keyword>
<dbReference type="EMBL" id="FOOU01000002">
    <property type="protein sequence ID" value="SFG01271.1"/>
    <property type="molecule type" value="Genomic_DNA"/>
</dbReference>
<accession>A0A1I2NJ05</accession>
<keyword evidence="2" id="KW-0472">Membrane</keyword>
<dbReference type="AlphaFoldDB" id="A0A1I2NJ05"/>
<feature type="transmembrane region" description="Helical" evidence="2">
    <location>
        <begin position="12"/>
        <end position="33"/>
    </location>
</feature>
<evidence type="ECO:0000313" key="4">
    <source>
        <dbReference type="Proteomes" id="UP000198623"/>
    </source>
</evidence>
<gene>
    <name evidence="3" type="ORF">SAMN05216175_102410</name>
</gene>
<dbReference type="STRING" id="1045558.SAMN05216175_102410"/>
<dbReference type="OrthoDB" id="6084348at2"/>
<evidence type="ECO:0000256" key="1">
    <source>
        <dbReference type="SAM" id="MobiDB-lite"/>
    </source>
</evidence>